<dbReference type="InterPro" id="IPR021417">
    <property type="entry name" value="DUF3060"/>
</dbReference>
<organism evidence="3 4">
    <name type="scientific">Chitinimonas arctica</name>
    <dbReference type="NCBI Taxonomy" id="2594795"/>
    <lineage>
        <taxon>Bacteria</taxon>
        <taxon>Pseudomonadati</taxon>
        <taxon>Pseudomonadota</taxon>
        <taxon>Betaproteobacteria</taxon>
        <taxon>Neisseriales</taxon>
        <taxon>Chitinibacteraceae</taxon>
        <taxon>Chitinimonas</taxon>
    </lineage>
</organism>
<name>A0A516SMT3_9NEIS</name>
<protein>
    <submittedName>
        <fullName evidence="3">DUF3060 domain-containing protein</fullName>
    </submittedName>
</protein>
<accession>A0A516SMT3</accession>
<evidence type="ECO:0000256" key="2">
    <source>
        <dbReference type="SAM" id="SignalP"/>
    </source>
</evidence>
<evidence type="ECO:0000313" key="4">
    <source>
        <dbReference type="Proteomes" id="UP000317550"/>
    </source>
</evidence>
<keyword evidence="4" id="KW-1185">Reference proteome</keyword>
<feature type="region of interest" description="Disordered" evidence="1">
    <location>
        <begin position="141"/>
        <end position="160"/>
    </location>
</feature>
<evidence type="ECO:0000313" key="3">
    <source>
        <dbReference type="EMBL" id="QDQ29439.1"/>
    </source>
</evidence>
<gene>
    <name evidence="3" type="ORF">FNU76_22925</name>
</gene>
<proteinExistence type="predicted"/>
<evidence type="ECO:0000256" key="1">
    <source>
        <dbReference type="SAM" id="MobiDB-lite"/>
    </source>
</evidence>
<feature type="chain" id="PRO_5022010282" evidence="2">
    <location>
        <begin position="24"/>
        <end position="160"/>
    </location>
</feature>
<reference evidence="4" key="1">
    <citation type="submission" date="2019-07" db="EMBL/GenBank/DDBJ databases">
        <title>Chitinimonas sp. nov., isolated from Ny-Alesund, arctica soil.</title>
        <authorList>
            <person name="Xu Q."/>
            <person name="Peng F."/>
        </authorList>
    </citation>
    <scope>NUCLEOTIDE SEQUENCE [LARGE SCALE GENOMIC DNA]</scope>
    <source>
        <strain evidence="4">R3-44</strain>
    </source>
</reference>
<dbReference type="KEGG" id="cari:FNU76_22925"/>
<dbReference type="AlphaFoldDB" id="A0A516SMT3"/>
<feature type="signal peptide" evidence="2">
    <location>
        <begin position="1"/>
        <end position="23"/>
    </location>
</feature>
<dbReference type="RefSeq" id="WP_144280797.1">
    <property type="nucleotide sequence ID" value="NZ_CP041730.1"/>
</dbReference>
<dbReference type="OrthoDB" id="7449939at2"/>
<sequence>MTIQKHILAVLLLASSSAYNAYAGDVSVTMPGISVKTQDNGANANVNVKAPGASVNAVQSNGAGKQARRIDGGHIMGNDMSKSTQCNGQPVSIQGNGNQISLSGACPQVNVNGNENQITIEQLGKVQVVGNDNQVRWAQALNGQKPQVQSSGNDNQISRQ</sequence>
<keyword evidence="2" id="KW-0732">Signal</keyword>
<dbReference type="Pfam" id="PF11259">
    <property type="entry name" value="DUF3060"/>
    <property type="match status" value="1"/>
</dbReference>
<dbReference type="Proteomes" id="UP000317550">
    <property type="component" value="Chromosome"/>
</dbReference>
<dbReference type="EMBL" id="CP041730">
    <property type="protein sequence ID" value="QDQ29439.1"/>
    <property type="molecule type" value="Genomic_DNA"/>
</dbReference>